<dbReference type="InterPro" id="IPR001660">
    <property type="entry name" value="SAM"/>
</dbReference>
<dbReference type="SMART" id="SM00454">
    <property type="entry name" value="SAM"/>
    <property type="match status" value="1"/>
</dbReference>
<gene>
    <name evidence="2" type="ORF">CJN711_LOCUS13836</name>
</gene>
<dbReference type="Pfam" id="PF07647">
    <property type="entry name" value="SAM_2"/>
    <property type="match status" value="1"/>
</dbReference>
<evidence type="ECO:0000313" key="3">
    <source>
        <dbReference type="Proteomes" id="UP000663855"/>
    </source>
</evidence>
<dbReference type="EMBL" id="CAJNOV010006172">
    <property type="protein sequence ID" value="CAF1237852.1"/>
    <property type="molecule type" value="Genomic_DNA"/>
</dbReference>
<dbReference type="Gene3D" id="1.10.150.50">
    <property type="entry name" value="Transcription Factor, Ets-1"/>
    <property type="match status" value="1"/>
</dbReference>
<dbReference type="AlphaFoldDB" id="A0A814Z413"/>
<dbReference type="PROSITE" id="PS50105">
    <property type="entry name" value="SAM_DOMAIN"/>
    <property type="match status" value="1"/>
</dbReference>
<comment type="caution">
    <text evidence="2">The sequence shown here is derived from an EMBL/GenBank/DDBJ whole genome shotgun (WGS) entry which is preliminary data.</text>
</comment>
<dbReference type="InterPro" id="IPR013761">
    <property type="entry name" value="SAM/pointed_sf"/>
</dbReference>
<proteinExistence type="predicted"/>
<protein>
    <recommendedName>
        <fullName evidence="1">SAM domain-containing protein</fullName>
    </recommendedName>
</protein>
<evidence type="ECO:0000259" key="1">
    <source>
        <dbReference type="PROSITE" id="PS50105"/>
    </source>
</evidence>
<reference evidence="2" key="1">
    <citation type="submission" date="2021-02" db="EMBL/GenBank/DDBJ databases">
        <authorList>
            <person name="Nowell W R."/>
        </authorList>
    </citation>
    <scope>NUCLEOTIDE SEQUENCE</scope>
</reference>
<feature type="domain" description="SAM" evidence="1">
    <location>
        <begin position="131"/>
        <end position="195"/>
    </location>
</feature>
<organism evidence="2 3">
    <name type="scientific">Rotaria magnacalcarata</name>
    <dbReference type="NCBI Taxonomy" id="392030"/>
    <lineage>
        <taxon>Eukaryota</taxon>
        <taxon>Metazoa</taxon>
        <taxon>Spiralia</taxon>
        <taxon>Gnathifera</taxon>
        <taxon>Rotifera</taxon>
        <taxon>Eurotatoria</taxon>
        <taxon>Bdelloidea</taxon>
        <taxon>Philodinida</taxon>
        <taxon>Philodinidae</taxon>
        <taxon>Rotaria</taxon>
    </lineage>
</organism>
<name>A0A814Z413_9BILA</name>
<sequence length="200" mass="22885">MMSFTNTNNDYLSQAIIPSETNQLENVPLSPSLTKFHTSQVTTDDIPLNIARIQHSQTVTTISVPLTKTLRIRQDQNLSRRKPNANVTTHIIAGWKIQESLEPFQQQENKSSSSKTQEWNITSGNLNVQQWSIDQVCSFFEYTLGRNSYASIIKEHLIDGIVLLLLKDEHLSNTFQMPLEHRQILLKKIRELKNGDLSLL</sequence>
<evidence type="ECO:0000313" key="2">
    <source>
        <dbReference type="EMBL" id="CAF1237852.1"/>
    </source>
</evidence>
<accession>A0A814Z413</accession>
<dbReference type="SUPFAM" id="SSF47769">
    <property type="entry name" value="SAM/Pointed domain"/>
    <property type="match status" value="1"/>
</dbReference>
<dbReference type="Proteomes" id="UP000663855">
    <property type="component" value="Unassembled WGS sequence"/>
</dbReference>